<reference evidence="1" key="1">
    <citation type="submission" date="2022-02" db="EMBL/GenBank/DDBJ databases">
        <title>Plant Genome Project.</title>
        <authorList>
            <person name="Zhang R.-G."/>
        </authorList>
    </citation>
    <scope>NUCLEOTIDE SEQUENCE</scope>
    <source>
        <strain evidence="1">AT1</strain>
    </source>
</reference>
<dbReference type="EMBL" id="CM046397">
    <property type="protein sequence ID" value="KAI8535416.1"/>
    <property type="molecule type" value="Genomic_DNA"/>
</dbReference>
<proteinExistence type="predicted"/>
<organism evidence="1 2">
    <name type="scientific">Rhododendron molle</name>
    <name type="common">Chinese azalea</name>
    <name type="synonym">Azalea mollis</name>
    <dbReference type="NCBI Taxonomy" id="49168"/>
    <lineage>
        <taxon>Eukaryota</taxon>
        <taxon>Viridiplantae</taxon>
        <taxon>Streptophyta</taxon>
        <taxon>Embryophyta</taxon>
        <taxon>Tracheophyta</taxon>
        <taxon>Spermatophyta</taxon>
        <taxon>Magnoliopsida</taxon>
        <taxon>eudicotyledons</taxon>
        <taxon>Gunneridae</taxon>
        <taxon>Pentapetalae</taxon>
        <taxon>asterids</taxon>
        <taxon>Ericales</taxon>
        <taxon>Ericaceae</taxon>
        <taxon>Ericoideae</taxon>
        <taxon>Rhodoreae</taxon>
        <taxon>Rhododendron</taxon>
    </lineage>
</organism>
<comment type="caution">
    <text evidence="1">The sequence shown here is derived from an EMBL/GenBank/DDBJ whole genome shotgun (WGS) entry which is preliminary data.</text>
</comment>
<gene>
    <name evidence="1" type="ORF">RHMOL_Rhmol10G0172300</name>
</gene>
<evidence type="ECO:0000313" key="2">
    <source>
        <dbReference type="Proteomes" id="UP001062846"/>
    </source>
</evidence>
<dbReference type="Proteomes" id="UP001062846">
    <property type="component" value="Chromosome 10"/>
</dbReference>
<keyword evidence="2" id="KW-1185">Reference proteome</keyword>
<name>A0ACC0M4D2_RHOML</name>
<accession>A0ACC0M4D2</accession>
<protein>
    <submittedName>
        <fullName evidence="1">Uncharacterized protein</fullName>
    </submittedName>
</protein>
<sequence length="78" mass="8818">MQKYLDKVEAQVAKLQSFNIVKIPREENIEADYLAKLATAKEGSIPRNALVLYLELPNIFAPTYRCKLLTTTTHGQVP</sequence>
<evidence type="ECO:0000313" key="1">
    <source>
        <dbReference type="EMBL" id="KAI8535416.1"/>
    </source>
</evidence>